<feature type="compositionally biased region" description="Low complexity" evidence="1">
    <location>
        <begin position="332"/>
        <end position="342"/>
    </location>
</feature>
<dbReference type="OrthoDB" id="4905832at2759"/>
<evidence type="ECO:0000313" key="2">
    <source>
        <dbReference type="EMBL" id="PNY27982.1"/>
    </source>
</evidence>
<reference evidence="2 3" key="1">
    <citation type="submission" date="2017-08" db="EMBL/GenBank/DDBJ databases">
        <title>Harnessing the power of phylogenomics to disentangle the directionality and signatures of interkingdom host jumping in the parasitic fungal genus Tolypocladium.</title>
        <authorList>
            <person name="Quandt C.A."/>
            <person name="Patterson W."/>
            <person name="Spatafora J.W."/>
        </authorList>
    </citation>
    <scope>NUCLEOTIDE SEQUENCE [LARGE SCALE GENOMIC DNA]</scope>
    <source>
        <strain evidence="2 3">CBS 113982</strain>
    </source>
</reference>
<dbReference type="STRING" id="45235.A0A2K3QKB2"/>
<feature type="compositionally biased region" description="Acidic residues" evidence="1">
    <location>
        <begin position="352"/>
        <end position="374"/>
    </location>
</feature>
<dbReference type="EMBL" id="NRSZ01000320">
    <property type="protein sequence ID" value="PNY27982.1"/>
    <property type="molecule type" value="Genomic_DNA"/>
</dbReference>
<organism evidence="2 3">
    <name type="scientific">Tolypocladium capitatum</name>
    <dbReference type="NCBI Taxonomy" id="45235"/>
    <lineage>
        <taxon>Eukaryota</taxon>
        <taxon>Fungi</taxon>
        <taxon>Dikarya</taxon>
        <taxon>Ascomycota</taxon>
        <taxon>Pezizomycotina</taxon>
        <taxon>Sordariomycetes</taxon>
        <taxon>Hypocreomycetidae</taxon>
        <taxon>Hypocreales</taxon>
        <taxon>Ophiocordycipitaceae</taxon>
        <taxon>Tolypocladium</taxon>
    </lineage>
</organism>
<gene>
    <name evidence="2" type="ORF">TCAP_02092</name>
</gene>
<proteinExistence type="predicted"/>
<sequence>MAQSILDILVKPNPDLDSSFVTRGPNTFNADWIKVNSWRPWRAFTYKSLLSIYSNALLATWRSPPLINPGSAYDYEIRYEHSLDLFLAIFMLPVVNGALERATKVLKMDEVFYLGPGCWVGDPDWALVSHHRIENGRYWNLLPGDTKLSAKWQPRMEQSQDDRTRHQWTLPVSQDSSYAAQSDCRYGFIITDLHLVVLRLSKESVGQGSALTRPLRVTSQISHQRIASGSTDISSALDAMSLDSFGSQSYVENNPHNMEYLPPEYATVPWTARGKGRLTVRMSLFCLCLMAISGYADVHDDYPPLDSWQREGPRLFRHNTSGFTATRLPKGASVVAPRAAASPDKDQSQVDNLDEYVEEGQDAEEGNEEEDYETGEPVKDGDEEEEMAGEKQGYQTQAGPSIGGSSGSKGKRTLHRVQLKGKNGQYHFRDLDNERRWTKKRDWTRSDVGGWEYRGKKHVYFVEHLPRDMED</sequence>
<accession>A0A2K3QKB2</accession>
<comment type="caution">
    <text evidence="2">The sequence shown here is derived from an EMBL/GenBank/DDBJ whole genome shotgun (WGS) entry which is preliminary data.</text>
</comment>
<feature type="region of interest" description="Disordered" evidence="1">
    <location>
        <begin position="320"/>
        <end position="412"/>
    </location>
</feature>
<evidence type="ECO:0000313" key="3">
    <source>
        <dbReference type="Proteomes" id="UP000236621"/>
    </source>
</evidence>
<evidence type="ECO:0000256" key="1">
    <source>
        <dbReference type="SAM" id="MobiDB-lite"/>
    </source>
</evidence>
<protein>
    <submittedName>
        <fullName evidence="2">Uncharacterized protein</fullName>
    </submittedName>
</protein>
<dbReference type="AlphaFoldDB" id="A0A2K3QKB2"/>
<name>A0A2K3QKB2_9HYPO</name>
<dbReference type="Proteomes" id="UP000236621">
    <property type="component" value="Unassembled WGS sequence"/>
</dbReference>
<keyword evidence="3" id="KW-1185">Reference proteome</keyword>